<evidence type="ECO:0000313" key="3">
    <source>
        <dbReference type="Proteomes" id="UP001516400"/>
    </source>
</evidence>
<feature type="region of interest" description="Disordered" evidence="1">
    <location>
        <begin position="1"/>
        <end position="100"/>
    </location>
</feature>
<feature type="compositionally biased region" description="Polar residues" evidence="1">
    <location>
        <begin position="15"/>
        <end position="36"/>
    </location>
</feature>
<keyword evidence="3" id="KW-1185">Reference proteome</keyword>
<dbReference type="EMBL" id="JABFTP020000001">
    <property type="protein sequence ID" value="KAL3266123.1"/>
    <property type="molecule type" value="Genomic_DNA"/>
</dbReference>
<organism evidence="2 3">
    <name type="scientific">Cryptolaemus montrouzieri</name>
    <dbReference type="NCBI Taxonomy" id="559131"/>
    <lineage>
        <taxon>Eukaryota</taxon>
        <taxon>Metazoa</taxon>
        <taxon>Ecdysozoa</taxon>
        <taxon>Arthropoda</taxon>
        <taxon>Hexapoda</taxon>
        <taxon>Insecta</taxon>
        <taxon>Pterygota</taxon>
        <taxon>Neoptera</taxon>
        <taxon>Endopterygota</taxon>
        <taxon>Coleoptera</taxon>
        <taxon>Polyphaga</taxon>
        <taxon>Cucujiformia</taxon>
        <taxon>Coccinelloidea</taxon>
        <taxon>Coccinellidae</taxon>
        <taxon>Scymninae</taxon>
        <taxon>Scymnini</taxon>
        <taxon>Cryptolaemus</taxon>
    </lineage>
</organism>
<evidence type="ECO:0000256" key="1">
    <source>
        <dbReference type="SAM" id="MobiDB-lite"/>
    </source>
</evidence>
<protein>
    <submittedName>
        <fullName evidence="2">Uncharacterized protein</fullName>
    </submittedName>
</protein>
<reference evidence="2 3" key="1">
    <citation type="journal article" date="2021" name="BMC Biol.">
        <title>Horizontally acquired antibacterial genes associated with adaptive radiation of ladybird beetles.</title>
        <authorList>
            <person name="Li H.S."/>
            <person name="Tang X.F."/>
            <person name="Huang Y.H."/>
            <person name="Xu Z.Y."/>
            <person name="Chen M.L."/>
            <person name="Du X.Y."/>
            <person name="Qiu B.Y."/>
            <person name="Chen P.T."/>
            <person name="Zhang W."/>
            <person name="Slipinski A."/>
            <person name="Escalona H.E."/>
            <person name="Waterhouse R.M."/>
            <person name="Zwick A."/>
            <person name="Pang H."/>
        </authorList>
    </citation>
    <scope>NUCLEOTIDE SEQUENCE [LARGE SCALE GENOMIC DNA]</scope>
    <source>
        <strain evidence="2">SYSU2018</strain>
    </source>
</reference>
<sequence>MEAIKTTEYIPPNERNMNGHYSHNISHQKQTLSHGRTSGKEWENPVNERTKPHHRPPMVATSSNNSVPAPTQNIQDASTKRKRQPCSAKSKPAGMDPHSRTYIPLRTAKNKTPNQKSNGLTISKNDRLKGVVYQSAAACYVGAGVPSVSSGVPSISSGVSNSSVSGVYGVYSETKYTFAVNGLPGNLAQASAAAAFFAR</sequence>
<evidence type="ECO:0000313" key="2">
    <source>
        <dbReference type="EMBL" id="KAL3266123.1"/>
    </source>
</evidence>
<accession>A0ABD2MIC2</accession>
<comment type="caution">
    <text evidence="2">The sequence shown here is derived from an EMBL/GenBank/DDBJ whole genome shotgun (WGS) entry which is preliminary data.</text>
</comment>
<feature type="compositionally biased region" description="Basic and acidic residues" evidence="1">
    <location>
        <begin position="38"/>
        <end position="50"/>
    </location>
</feature>
<gene>
    <name evidence="2" type="ORF">HHI36_010309</name>
</gene>
<name>A0ABD2MIC2_9CUCU</name>
<proteinExistence type="predicted"/>
<dbReference type="Proteomes" id="UP001516400">
    <property type="component" value="Unassembled WGS sequence"/>
</dbReference>
<dbReference type="AlphaFoldDB" id="A0ABD2MIC2"/>
<feature type="compositionally biased region" description="Polar residues" evidence="1">
    <location>
        <begin position="60"/>
        <end position="77"/>
    </location>
</feature>